<evidence type="ECO:0000313" key="1">
    <source>
        <dbReference type="EMBL" id="KIM72093.1"/>
    </source>
</evidence>
<dbReference type="OrthoDB" id="3270641at2759"/>
<evidence type="ECO:0000313" key="2">
    <source>
        <dbReference type="Proteomes" id="UP000054166"/>
    </source>
</evidence>
<organism evidence="1 2">
    <name type="scientific">Piloderma croceum (strain F 1598)</name>
    <dbReference type="NCBI Taxonomy" id="765440"/>
    <lineage>
        <taxon>Eukaryota</taxon>
        <taxon>Fungi</taxon>
        <taxon>Dikarya</taxon>
        <taxon>Basidiomycota</taxon>
        <taxon>Agaricomycotina</taxon>
        <taxon>Agaricomycetes</taxon>
        <taxon>Agaricomycetidae</taxon>
        <taxon>Atheliales</taxon>
        <taxon>Atheliaceae</taxon>
        <taxon>Piloderma</taxon>
    </lineage>
</organism>
<dbReference type="AlphaFoldDB" id="A0A0C3AEB3"/>
<reference evidence="2" key="2">
    <citation type="submission" date="2015-01" db="EMBL/GenBank/DDBJ databases">
        <title>Evolutionary Origins and Diversification of the Mycorrhizal Mutualists.</title>
        <authorList>
            <consortium name="DOE Joint Genome Institute"/>
            <consortium name="Mycorrhizal Genomics Consortium"/>
            <person name="Kohler A."/>
            <person name="Kuo A."/>
            <person name="Nagy L.G."/>
            <person name="Floudas D."/>
            <person name="Copeland A."/>
            <person name="Barry K.W."/>
            <person name="Cichocki N."/>
            <person name="Veneault-Fourrey C."/>
            <person name="LaButti K."/>
            <person name="Lindquist E.A."/>
            <person name="Lipzen A."/>
            <person name="Lundell T."/>
            <person name="Morin E."/>
            <person name="Murat C."/>
            <person name="Riley R."/>
            <person name="Ohm R."/>
            <person name="Sun H."/>
            <person name="Tunlid A."/>
            <person name="Henrissat B."/>
            <person name="Grigoriev I.V."/>
            <person name="Hibbett D.S."/>
            <person name="Martin F."/>
        </authorList>
    </citation>
    <scope>NUCLEOTIDE SEQUENCE [LARGE SCALE GENOMIC DNA]</scope>
    <source>
        <strain evidence="2">F 1598</strain>
    </source>
</reference>
<sequence>MAVYAYCILDNNVSYTTFTNLTFSIDGSLVGSFSHTPDGSGTFLYNQTVYANDSVPNGDHTFIIHSPRGMNASLVLFDYVEYMYDDISA</sequence>
<dbReference type="InParanoid" id="A0A0C3AEB3"/>
<proteinExistence type="predicted"/>
<dbReference type="HOGENOM" id="CLU_2455551_0_0_1"/>
<dbReference type="Proteomes" id="UP000054166">
    <property type="component" value="Unassembled WGS sequence"/>
</dbReference>
<keyword evidence="2" id="KW-1185">Reference proteome</keyword>
<name>A0A0C3AEB3_PILCF</name>
<dbReference type="STRING" id="765440.A0A0C3AEB3"/>
<gene>
    <name evidence="1" type="ORF">PILCRDRAFT_829994</name>
</gene>
<accession>A0A0C3AEB3</accession>
<dbReference type="EMBL" id="KN833164">
    <property type="protein sequence ID" value="KIM72093.1"/>
    <property type="molecule type" value="Genomic_DNA"/>
</dbReference>
<reference evidence="1 2" key="1">
    <citation type="submission" date="2014-04" db="EMBL/GenBank/DDBJ databases">
        <authorList>
            <consortium name="DOE Joint Genome Institute"/>
            <person name="Kuo A."/>
            <person name="Tarkka M."/>
            <person name="Buscot F."/>
            <person name="Kohler A."/>
            <person name="Nagy L.G."/>
            <person name="Floudas D."/>
            <person name="Copeland A."/>
            <person name="Barry K.W."/>
            <person name="Cichocki N."/>
            <person name="Veneault-Fourrey C."/>
            <person name="LaButti K."/>
            <person name="Lindquist E.A."/>
            <person name="Lipzen A."/>
            <person name="Lundell T."/>
            <person name="Morin E."/>
            <person name="Murat C."/>
            <person name="Sun H."/>
            <person name="Tunlid A."/>
            <person name="Henrissat B."/>
            <person name="Grigoriev I.V."/>
            <person name="Hibbett D.S."/>
            <person name="Martin F."/>
            <person name="Nordberg H.P."/>
            <person name="Cantor M.N."/>
            <person name="Hua S.X."/>
        </authorList>
    </citation>
    <scope>NUCLEOTIDE SEQUENCE [LARGE SCALE GENOMIC DNA]</scope>
    <source>
        <strain evidence="1 2">F 1598</strain>
    </source>
</reference>
<protein>
    <submittedName>
        <fullName evidence="1">Uncharacterized protein</fullName>
    </submittedName>
</protein>